<feature type="region of interest" description="Disordered" evidence="1">
    <location>
        <begin position="32"/>
        <end position="87"/>
    </location>
</feature>
<keyword evidence="2" id="KW-0472">Membrane</keyword>
<dbReference type="AlphaFoldDB" id="A0A3P6CIP4"/>
<evidence type="ECO:0000313" key="3">
    <source>
        <dbReference type="EMBL" id="VDD15386.1"/>
    </source>
</evidence>
<protein>
    <submittedName>
        <fullName evidence="3">Uncharacterized protein</fullName>
    </submittedName>
</protein>
<evidence type="ECO:0000256" key="1">
    <source>
        <dbReference type="SAM" id="MobiDB-lite"/>
    </source>
</evidence>
<accession>A0A3P6CIP4</accession>
<name>A0A3P6CIP4_BRAOL</name>
<keyword evidence="2" id="KW-1133">Transmembrane helix</keyword>
<evidence type="ECO:0000256" key="2">
    <source>
        <dbReference type="SAM" id="Phobius"/>
    </source>
</evidence>
<proteinExistence type="predicted"/>
<reference evidence="3" key="1">
    <citation type="submission" date="2018-11" db="EMBL/GenBank/DDBJ databases">
        <authorList>
            <consortium name="Genoscope - CEA"/>
            <person name="William W."/>
        </authorList>
    </citation>
    <scope>NUCLEOTIDE SEQUENCE</scope>
</reference>
<feature type="compositionally biased region" description="Basic and acidic residues" evidence="1">
    <location>
        <begin position="43"/>
        <end position="52"/>
    </location>
</feature>
<feature type="transmembrane region" description="Helical" evidence="2">
    <location>
        <begin position="6"/>
        <end position="26"/>
    </location>
</feature>
<dbReference type="EMBL" id="LR031873">
    <property type="protein sequence ID" value="VDD15386.1"/>
    <property type="molecule type" value="Genomic_DNA"/>
</dbReference>
<feature type="compositionally biased region" description="Acidic residues" evidence="1">
    <location>
        <begin position="69"/>
        <end position="87"/>
    </location>
</feature>
<keyword evidence="2" id="KW-0812">Transmembrane</keyword>
<organism evidence="3">
    <name type="scientific">Brassica oleracea</name>
    <name type="common">Wild cabbage</name>
    <dbReference type="NCBI Taxonomy" id="3712"/>
    <lineage>
        <taxon>Eukaryota</taxon>
        <taxon>Viridiplantae</taxon>
        <taxon>Streptophyta</taxon>
        <taxon>Embryophyta</taxon>
        <taxon>Tracheophyta</taxon>
        <taxon>Spermatophyta</taxon>
        <taxon>Magnoliopsida</taxon>
        <taxon>eudicotyledons</taxon>
        <taxon>Gunneridae</taxon>
        <taxon>Pentapetalae</taxon>
        <taxon>rosids</taxon>
        <taxon>malvids</taxon>
        <taxon>Brassicales</taxon>
        <taxon>Brassicaceae</taxon>
        <taxon>Brassiceae</taxon>
        <taxon>Brassica</taxon>
    </lineage>
</organism>
<gene>
    <name evidence="3" type="ORF">BOLC4T28131H</name>
</gene>
<sequence>MDVGEIIVVTLLLVIFVLWVLTGFWCKGGVNPDDGVVTGGGDHGNDSNRGDIEDGGDGGDDTNGGETEGGGDGEDDSNDGDIEGEVEEVEITVVTVDAAMQSSLTLS</sequence>